<dbReference type="OrthoDB" id="9800712at2"/>
<keyword evidence="1 8" id="KW-0963">Cytoplasm</keyword>
<evidence type="ECO:0000256" key="5">
    <source>
        <dbReference type="ARBA" id="ARBA00022842"/>
    </source>
</evidence>
<evidence type="ECO:0000313" key="10">
    <source>
        <dbReference type="EMBL" id="AOX18227.1"/>
    </source>
</evidence>
<dbReference type="InterPro" id="IPR025877">
    <property type="entry name" value="MobA-like_NTP_Trfase"/>
</dbReference>
<sequence>MPPLYGLVLSGGESQRMGQDKAGLLYAGRPQLARAFDLLAAHVDRCFVSLRQEQKDDPLRIVFPGIIDTLTSVGPAAGLLAAHALYPKVAWVVLACDLPLLEAGTLDTLIAARHKRYAAIAFQSEHDGLPEPLCTIWEPAALEMLQNQRTPPGKISLRKILTNHDTCLLPAAQFNALENVNTPEERASVLEKIAQQNKDTA</sequence>
<keyword evidence="5 8" id="KW-0460">Magnesium</keyword>
<comment type="subunit">
    <text evidence="8">Monomer.</text>
</comment>
<comment type="domain">
    <text evidence="8">The N-terminal domain determines nucleotide recognition and specific binding, while the C-terminal domain determines the specific binding to the target protein.</text>
</comment>
<proteinExistence type="inferred from homology"/>
<organism evidence="10 11">
    <name type="scientific">Kozakia baliensis</name>
    <dbReference type="NCBI Taxonomy" id="153496"/>
    <lineage>
        <taxon>Bacteria</taxon>
        <taxon>Pseudomonadati</taxon>
        <taxon>Pseudomonadota</taxon>
        <taxon>Alphaproteobacteria</taxon>
        <taxon>Acetobacterales</taxon>
        <taxon>Acetobacteraceae</taxon>
        <taxon>Kozakia</taxon>
    </lineage>
</organism>
<evidence type="ECO:0000256" key="2">
    <source>
        <dbReference type="ARBA" id="ARBA00022679"/>
    </source>
</evidence>
<reference evidence="10 11" key="1">
    <citation type="journal article" date="2016" name="Microb. Cell Fact.">
        <title>Dissection of exopolysaccharide biosynthesis in Kozakia baliensis.</title>
        <authorList>
            <person name="Brandt J.U."/>
            <person name="Jakob F."/>
            <person name="Behr J."/>
            <person name="Geissler A.J."/>
            <person name="Vogel R.F."/>
        </authorList>
    </citation>
    <scope>NUCLEOTIDE SEQUENCE [LARGE SCALE GENOMIC DNA]</scope>
    <source>
        <strain evidence="10 11">DSM 14400</strain>
    </source>
</reference>
<dbReference type="InterPro" id="IPR029044">
    <property type="entry name" value="Nucleotide-diphossugar_trans"/>
</dbReference>
<comment type="function">
    <text evidence="8">Transfers a GMP moiety from GTP to Mo-molybdopterin (Mo-MPT) cofactor (Moco or molybdenum cofactor) to form Mo-molybdopterin guanine dinucleotide (Mo-MGD) cofactor.</text>
</comment>
<keyword evidence="10" id="KW-0548">Nucleotidyltransferase</keyword>
<dbReference type="GO" id="GO:0046872">
    <property type="term" value="F:metal ion binding"/>
    <property type="evidence" value="ECO:0007669"/>
    <property type="project" value="UniProtKB-KW"/>
</dbReference>
<keyword evidence="3 8" id="KW-0479">Metal-binding</keyword>
<dbReference type="Pfam" id="PF12804">
    <property type="entry name" value="NTP_transf_3"/>
    <property type="match status" value="1"/>
</dbReference>
<comment type="similarity">
    <text evidence="8">Belongs to the MobA family.</text>
</comment>
<comment type="caution">
    <text evidence="8">Lacks conserved residue(s) required for the propagation of feature annotation.</text>
</comment>
<dbReference type="AlphaFoldDB" id="A0A1D8UXG4"/>
<feature type="binding site" evidence="8">
    <location>
        <position position="97"/>
    </location>
    <ligand>
        <name>GTP</name>
        <dbReference type="ChEBI" id="CHEBI:37565"/>
    </ligand>
</feature>
<evidence type="ECO:0000313" key="11">
    <source>
        <dbReference type="Proteomes" id="UP000179145"/>
    </source>
</evidence>
<feature type="binding site" evidence="8">
    <location>
        <position position="68"/>
    </location>
    <ligand>
        <name>GTP</name>
        <dbReference type="ChEBI" id="CHEBI:37565"/>
    </ligand>
</feature>
<evidence type="ECO:0000256" key="1">
    <source>
        <dbReference type="ARBA" id="ARBA00022490"/>
    </source>
</evidence>
<keyword evidence="7 8" id="KW-0501">Molybdenum cofactor biosynthesis</keyword>
<dbReference type="KEGG" id="kba:A0U89_08765"/>
<comment type="cofactor">
    <cofactor evidence="8">
        <name>Mg(2+)</name>
        <dbReference type="ChEBI" id="CHEBI:18420"/>
    </cofactor>
</comment>
<dbReference type="InterPro" id="IPR013482">
    <property type="entry name" value="Molybde_CF_guanTrfase"/>
</dbReference>
<gene>
    <name evidence="8" type="primary">mobA</name>
    <name evidence="10" type="ORF">A0U89_08765</name>
</gene>
<evidence type="ECO:0000256" key="8">
    <source>
        <dbReference type="HAMAP-Rule" id="MF_00316"/>
    </source>
</evidence>
<dbReference type="EMBL" id="CP014674">
    <property type="protein sequence ID" value="AOX18227.1"/>
    <property type="molecule type" value="Genomic_DNA"/>
</dbReference>
<dbReference type="Proteomes" id="UP000179145">
    <property type="component" value="Chromosome"/>
</dbReference>
<dbReference type="STRING" id="153496.A0U89_08765"/>
<keyword evidence="6 8" id="KW-0342">GTP-binding</keyword>
<evidence type="ECO:0000256" key="3">
    <source>
        <dbReference type="ARBA" id="ARBA00022723"/>
    </source>
</evidence>
<dbReference type="CDD" id="cd02503">
    <property type="entry name" value="MobA"/>
    <property type="match status" value="1"/>
</dbReference>
<dbReference type="GO" id="GO:0005525">
    <property type="term" value="F:GTP binding"/>
    <property type="evidence" value="ECO:0007669"/>
    <property type="project" value="UniProtKB-UniRule"/>
</dbReference>
<name>A0A1D8UXG4_9PROT</name>
<dbReference type="GO" id="GO:0006777">
    <property type="term" value="P:Mo-molybdopterin cofactor biosynthetic process"/>
    <property type="evidence" value="ECO:0007669"/>
    <property type="project" value="UniProtKB-KW"/>
</dbReference>
<evidence type="ECO:0000256" key="6">
    <source>
        <dbReference type="ARBA" id="ARBA00023134"/>
    </source>
</evidence>
<dbReference type="PANTHER" id="PTHR19136:SF81">
    <property type="entry name" value="MOLYBDENUM COFACTOR GUANYLYLTRANSFERASE"/>
    <property type="match status" value="1"/>
</dbReference>
<dbReference type="GO" id="GO:0061603">
    <property type="term" value="F:molybdenum cofactor guanylyltransferase activity"/>
    <property type="evidence" value="ECO:0007669"/>
    <property type="project" value="UniProtKB-EC"/>
</dbReference>
<evidence type="ECO:0000256" key="7">
    <source>
        <dbReference type="ARBA" id="ARBA00023150"/>
    </source>
</evidence>
<feature type="domain" description="MobA-like NTP transferase" evidence="9">
    <location>
        <begin position="6"/>
        <end position="165"/>
    </location>
</feature>
<keyword evidence="2 8" id="KW-0808">Transferase</keyword>
<accession>A0A1D8UXG4</accession>
<dbReference type="GO" id="GO:0005737">
    <property type="term" value="C:cytoplasm"/>
    <property type="evidence" value="ECO:0007669"/>
    <property type="project" value="UniProtKB-SubCell"/>
</dbReference>
<feature type="binding site" evidence="8">
    <location>
        <begin position="9"/>
        <end position="11"/>
    </location>
    <ligand>
        <name>GTP</name>
        <dbReference type="ChEBI" id="CHEBI:37565"/>
    </ligand>
</feature>
<comment type="catalytic activity">
    <reaction evidence="8">
        <text>Mo-molybdopterin + GTP + H(+) = Mo-molybdopterin guanine dinucleotide + diphosphate</text>
        <dbReference type="Rhea" id="RHEA:34243"/>
        <dbReference type="ChEBI" id="CHEBI:15378"/>
        <dbReference type="ChEBI" id="CHEBI:33019"/>
        <dbReference type="ChEBI" id="CHEBI:37565"/>
        <dbReference type="ChEBI" id="CHEBI:71302"/>
        <dbReference type="ChEBI" id="CHEBI:71310"/>
        <dbReference type="EC" id="2.7.7.77"/>
    </reaction>
</comment>
<feature type="binding site" evidence="8">
    <location>
        <position position="97"/>
    </location>
    <ligand>
        <name>Mg(2+)</name>
        <dbReference type="ChEBI" id="CHEBI:18420"/>
    </ligand>
</feature>
<dbReference type="SUPFAM" id="SSF53448">
    <property type="entry name" value="Nucleotide-diphospho-sugar transferases"/>
    <property type="match status" value="1"/>
</dbReference>
<evidence type="ECO:0000259" key="9">
    <source>
        <dbReference type="Pfam" id="PF12804"/>
    </source>
</evidence>
<keyword evidence="4 8" id="KW-0547">Nucleotide-binding</keyword>
<comment type="subcellular location">
    <subcellularLocation>
        <location evidence="8">Cytoplasm</location>
    </subcellularLocation>
</comment>
<feature type="binding site" evidence="8">
    <location>
        <position position="21"/>
    </location>
    <ligand>
        <name>GTP</name>
        <dbReference type="ChEBI" id="CHEBI:37565"/>
    </ligand>
</feature>
<dbReference type="EC" id="2.7.7.77" evidence="8"/>
<protein>
    <recommendedName>
        <fullName evidence="8">Molybdenum cofactor guanylyltransferase</fullName>
        <shortName evidence="8">MoCo guanylyltransferase</shortName>
        <ecNumber evidence="8">2.7.7.77</ecNumber>
    </recommendedName>
    <alternativeName>
        <fullName evidence="8">GTP:molybdopterin guanylyltransferase</fullName>
    </alternativeName>
    <alternativeName>
        <fullName evidence="8">Mo-MPT guanylyltransferase</fullName>
    </alternativeName>
    <alternativeName>
        <fullName evidence="8">Molybdopterin guanylyltransferase</fullName>
    </alternativeName>
    <alternativeName>
        <fullName evidence="8">Molybdopterin-guanine dinucleotide synthase</fullName>
        <shortName evidence="8">MGD synthase</shortName>
    </alternativeName>
</protein>
<dbReference type="HAMAP" id="MF_00316">
    <property type="entry name" value="MobA"/>
    <property type="match status" value="1"/>
</dbReference>
<evidence type="ECO:0000256" key="4">
    <source>
        <dbReference type="ARBA" id="ARBA00022741"/>
    </source>
</evidence>
<dbReference type="Gene3D" id="3.90.550.10">
    <property type="entry name" value="Spore Coat Polysaccharide Biosynthesis Protein SpsA, Chain A"/>
    <property type="match status" value="1"/>
</dbReference>
<keyword evidence="11" id="KW-1185">Reference proteome</keyword>
<dbReference type="PANTHER" id="PTHR19136">
    <property type="entry name" value="MOLYBDENUM COFACTOR GUANYLYLTRANSFERASE"/>
    <property type="match status" value="1"/>
</dbReference>